<dbReference type="STRING" id="231916.A0A409VWY7"/>
<protein>
    <submittedName>
        <fullName evidence="2">Uncharacterized protein</fullName>
    </submittedName>
</protein>
<dbReference type="AlphaFoldDB" id="A0A409VWY7"/>
<dbReference type="OrthoDB" id="3067771at2759"/>
<evidence type="ECO:0000313" key="3">
    <source>
        <dbReference type="Proteomes" id="UP000284706"/>
    </source>
</evidence>
<reference evidence="2 3" key="1">
    <citation type="journal article" date="2018" name="Evol. Lett.">
        <title>Horizontal gene cluster transfer increased hallucinogenic mushroom diversity.</title>
        <authorList>
            <person name="Reynolds H.T."/>
            <person name="Vijayakumar V."/>
            <person name="Gluck-Thaler E."/>
            <person name="Korotkin H.B."/>
            <person name="Matheny P.B."/>
            <person name="Slot J.C."/>
        </authorList>
    </citation>
    <scope>NUCLEOTIDE SEQUENCE [LARGE SCALE GENOMIC DNA]</scope>
    <source>
        <strain evidence="2 3">SRW20</strain>
    </source>
</reference>
<gene>
    <name evidence="2" type="ORF">CVT26_014709</name>
</gene>
<dbReference type="Proteomes" id="UP000284706">
    <property type="component" value="Unassembled WGS sequence"/>
</dbReference>
<comment type="caution">
    <text evidence="2">The sequence shown here is derived from an EMBL/GenBank/DDBJ whole genome shotgun (WGS) entry which is preliminary data.</text>
</comment>
<evidence type="ECO:0000256" key="1">
    <source>
        <dbReference type="SAM" id="SignalP"/>
    </source>
</evidence>
<feature type="signal peptide" evidence="1">
    <location>
        <begin position="1"/>
        <end position="19"/>
    </location>
</feature>
<keyword evidence="3" id="KW-1185">Reference proteome</keyword>
<organism evidence="2 3">
    <name type="scientific">Gymnopilus dilepis</name>
    <dbReference type="NCBI Taxonomy" id="231916"/>
    <lineage>
        <taxon>Eukaryota</taxon>
        <taxon>Fungi</taxon>
        <taxon>Dikarya</taxon>
        <taxon>Basidiomycota</taxon>
        <taxon>Agaricomycotina</taxon>
        <taxon>Agaricomycetes</taxon>
        <taxon>Agaricomycetidae</taxon>
        <taxon>Agaricales</taxon>
        <taxon>Agaricineae</taxon>
        <taxon>Hymenogastraceae</taxon>
        <taxon>Gymnopilus</taxon>
    </lineage>
</organism>
<dbReference type="InParanoid" id="A0A409VWY7"/>
<sequence length="81" mass="8649">MKFTSLVVSAAIAVSGVLATPTLDFNINLFLPSNHYGAPLAPWVKGSKPGWYYGNNPGAHPGIPCLEPVSYDVSFFICCMS</sequence>
<proteinExistence type="predicted"/>
<feature type="chain" id="PRO_5019506096" evidence="1">
    <location>
        <begin position="20"/>
        <end position="81"/>
    </location>
</feature>
<name>A0A409VWY7_9AGAR</name>
<evidence type="ECO:0000313" key="2">
    <source>
        <dbReference type="EMBL" id="PPQ70758.1"/>
    </source>
</evidence>
<keyword evidence="1" id="KW-0732">Signal</keyword>
<dbReference type="EMBL" id="NHYE01005529">
    <property type="protein sequence ID" value="PPQ70758.1"/>
    <property type="molecule type" value="Genomic_DNA"/>
</dbReference>
<accession>A0A409VWY7</accession>